<protein>
    <submittedName>
        <fullName evidence="1">Uncharacterized protein</fullName>
    </submittedName>
</protein>
<reference evidence="1" key="1">
    <citation type="submission" date="2022-08" db="EMBL/GenBank/DDBJ databases">
        <authorList>
            <person name="Gutierrez-Valencia J."/>
        </authorList>
    </citation>
    <scope>NUCLEOTIDE SEQUENCE</scope>
</reference>
<comment type="caution">
    <text evidence="1">The sequence shown here is derived from an EMBL/GenBank/DDBJ whole genome shotgun (WGS) entry which is preliminary data.</text>
</comment>
<feature type="non-terminal residue" evidence="1">
    <location>
        <position position="1"/>
    </location>
</feature>
<proteinExistence type="predicted"/>
<evidence type="ECO:0000313" key="2">
    <source>
        <dbReference type="Proteomes" id="UP001154282"/>
    </source>
</evidence>
<sequence>TKYIPSTGSRVSLAVGRYRSSKSSEILFACTRRTCSSVRARGAHLLVLLHGRNSQVHRHFPLPLHQMLQRRHPGDRLGLRRDDLRPHLLLRRNLRSPKIQSQIELKNNFQEFNWTDNFFCFNVRQQVATLTRR</sequence>
<accession>A0AAV0LP84</accession>
<evidence type="ECO:0000313" key="1">
    <source>
        <dbReference type="EMBL" id="CAI0435931.1"/>
    </source>
</evidence>
<name>A0AAV0LP84_9ROSI</name>
<dbReference type="Proteomes" id="UP001154282">
    <property type="component" value="Unassembled WGS sequence"/>
</dbReference>
<gene>
    <name evidence="1" type="ORF">LITE_LOCUS24883</name>
</gene>
<keyword evidence="2" id="KW-1185">Reference proteome</keyword>
<dbReference type="EMBL" id="CAMGYJ010000006">
    <property type="protein sequence ID" value="CAI0435931.1"/>
    <property type="molecule type" value="Genomic_DNA"/>
</dbReference>
<organism evidence="1 2">
    <name type="scientific">Linum tenue</name>
    <dbReference type="NCBI Taxonomy" id="586396"/>
    <lineage>
        <taxon>Eukaryota</taxon>
        <taxon>Viridiplantae</taxon>
        <taxon>Streptophyta</taxon>
        <taxon>Embryophyta</taxon>
        <taxon>Tracheophyta</taxon>
        <taxon>Spermatophyta</taxon>
        <taxon>Magnoliopsida</taxon>
        <taxon>eudicotyledons</taxon>
        <taxon>Gunneridae</taxon>
        <taxon>Pentapetalae</taxon>
        <taxon>rosids</taxon>
        <taxon>fabids</taxon>
        <taxon>Malpighiales</taxon>
        <taxon>Linaceae</taxon>
        <taxon>Linum</taxon>
    </lineage>
</organism>
<dbReference type="AlphaFoldDB" id="A0AAV0LP84"/>